<dbReference type="Gene3D" id="3.40.50.2000">
    <property type="entry name" value="Glycogen Phosphorylase B"/>
    <property type="match status" value="1"/>
</dbReference>
<accession>A0A383CBV0</accession>
<gene>
    <name evidence="1" type="ORF">METZ01_LOCUS482468</name>
</gene>
<dbReference type="InterPro" id="IPR051199">
    <property type="entry name" value="LPS_LOS_Heptosyltrfase"/>
</dbReference>
<evidence type="ECO:0000313" key="1">
    <source>
        <dbReference type="EMBL" id="SVE29614.1"/>
    </source>
</evidence>
<name>A0A383CBV0_9ZZZZ</name>
<dbReference type="GO" id="GO:0005829">
    <property type="term" value="C:cytosol"/>
    <property type="evidence" value="ECO:0007669"/>
    <property type="project" value="TreeGrafter"/>
</dbReference>
<dbReference type="SUPFAM" id="SSF53756">
    <property type="entry name" value="UDP-Glycosyltransferase/glycogen phosphorylase"/>
    <property type="match status" value="1"/>
</dbReference>
<dbReference type="GO" id="GO:0009244">
    <property type="term" value="P:lipopolysaccharide core region biosynthetic process"/>
    <property type="evidence" value="ECO:0007669"/>
    <property type="project" value="TreeGrafter"/>
</dbReference>
<evidence type="ECO:0008006" key="2">
    <source>
        <dbReference type="Google" id="ProtNLM"/>
    </source>
</evidence>
<dbReference type="GO" id="GO:0008713">
    <property type="term" value="F:ADP-heptose-lipopolysaccharide heptosyltransferase activity"/>
    <property type="evidence" value="ECO:0007669"/>
    <property type="project" value="TreeGrafter"/>
</dbReference>
<dbReference type="EMBL" id="UINC01207505">
    <property type="protein sequence ID" value="SVE29614.1"/>
    <property type="molecule type" value="Genomic_DNA"/>
</dbReference>
<protein>
    <recommendedName>
        <fullName evidence="2">Lipopolysaccharide heptosyltransferase I</fullName>
    </recommendedName>
</protein>
<sequence length="63" mass="6926">MRVLIVRLSSLGDVVHTIPVAVAIRRHYPDAVIDWVVDEAIAPLLAMVPVIDNVLVLRSKNVS</sequence>
<dbReference type="AlphaFoldDB" id="A0A383CBV0"/>
<proteinExistence type="predicted"/>
<dbReference type="PANTHER" id="PTHR30160:SF19">
    <property type="entry name" value="LIPOPOLYSACCHARIDE HEPTOSYLTRANSFERASE 1"/>
    <property type="match status" value="1"/>
</dbReference>
<reference evidence="1" key="1">
    <citation type="submission" date="2018-05" db="EMBL/GenBank/DDBJ databases">
        <authorList>
            <person name="Lanie J.A."/>
            <person name="Ng W.-L."/>
            <person name="Kazmierczak K.M."/>
            <person name="Andrzejewski T.M."/>
            <person name="Davidsen T.M."/>
            <person name="Wayne K.J."/>
            <person name="Tettelin H."/>
            <person name="Glass J.I."/>
            <person name="Rusch D."/>
            <person name="Podicherti R."/>
            <person name="Tsui H.-C.T."/>
            <person name="Winkler M.E."/>
        </authorList>
    </citation>
    <scope>NUCLEOTIDE SEQUENCE</scope>
</reference>
<organism evidence="1">
    <name type="scientific">marine metagenome</name>
    <dbReference type="NCBI Taxonomy" id="408172"/>
    <lineage>
        <taxon>unclassified sequences</taxon>
        <taxon>metagenomes</taxon>
        <taxon>ecological metagenomes</taxon>
    </lineage>
</organism>
<feature type="non-terminal residue" evidence="1">
    <location>
        <position position="63"/>
    </location>
</feature>
<dbReference type="PANTHER" id="PTHR30160">
    <property type="entry name" value="TETRAACYLDISACCHARIDE 4'-KINASE-RELATED"/>
    <property type="match status" value="1"/>
</dbReference>